<reference evidence="3" key="1">
    <citation type="journal article" date="2019" name="Int. J. Syst. Evol. Microbiol.">
        <title>The Global Catalogue of Microorganisms (GCM) 10K type strain sequencing project: providing services to taxonomists for standard genome sequencing and annotation.</title>
        <authorList>
            <consortium name="The Broad Institute Genomics Platform"/>
            <consortium name="The Broad Institute Genome Sequencing Center for Infectious Disease"/>
            <person name="Wu L."/>
            <person name="Ma J."/>
        </authorList>
    </citation>
    <scope>NUCLEOTIDE SEQUENCE [LARGE SCALE GENOMIC DNA]</scope>
    <source>
        <strain evidence="3">2902at01</strain>
    </source>
</reference>
<dbReference type="EMBL" id="JBHSBN010000010">
    <property type="protein sequence ID" value="MFC4107466.1"/>
    <property type="molecule type" value="Genomic_DNA"/>
</dbReference>
<proteinExistence type="predicted"/>
<keyword evidence="3" id="KW-1185">Reference proteome</keyword>
<feature type="compositionally biased region" description="Low complexity" evidence="1">
    <location>
        <begin position="44"/>
        <end position="71"/>
    </location>
</feature>
<evidence type="ECO:0000256" key="1">
    <source>
        <dbReference type="SAM" id="MobiDB-lite"/>
    </source>
</evidence>
<dbReference type="Proteomes" id="UP001595868">
    <property type="component" value="Unassembled WGS sequence"/>
</dbReference>
<sequence length="246" mass="25114">MRAVNQVTVRRSAVAVLAVTIGLVAALTGCGSRPKSTAGGGAAGSPSASATATAAVTTPAGTPGPTGTATASGGGPASGIGRPVTPARPKSTGTPKQPASFDPARDITDLITQTSGLRLAKPVGGIRHGELTVTIRNAGPNPLWHLTMIIEVPASMTADGGDWAGCTRLAQTKAGFPAGSKCDKGYLAAGQSLVLHFRMKSPASMDAADSRESRWLVDAWSGDGREMMYRDGGPDDNRRIFMVYRA</sequence>
<evidence type="ECO:0008006" key="4">
    <source>
        <dbReference type="Google" id="ProtNLM"/>
    </source>
</evidence>
<dbReference type="PROSITE" id="PS51257">
    <property type="entry name" value="PROKAR_LIPOPROTEIN"/>
    <property type="match status" value="1"/>
</dbReference>
<evidence type="ECO:0000313" key="3">
    <source>
        <dbReference type="Proteomes" id="UP001595868"/>
    </source>
</evidence>
<organism evidence="2 3">
    <name type="scientific">Micromonospora zhanjiangensis</name>
    <dbReference type="NCBI Taxonomy" id="1522057"/>
    <lineage>
        <taxon>Bacteria</taxon>
        <taxon>Bacillati</taxon>
        <taxon>Actinomycetota</taxon>
        <taxon>Actinomycetes</taxon>
        <taxon>Micromonosporales</taxon>
        <taxon>Micromonosporaceae</taxon>
        <taxon>Micromonospora</taxon>
    </lineage>
</organism>
<accession>A0ABV8KMX3</accession>
<protein>
    <recommendedName>
        <fullName evidence="4">DUF11 domain-containing protein</fullName>
    </recommendedName>
</protein>
<feature type="region of interest" description="Disordered" evidence="1">
    <location>
        <begin position="30"/>
        <end position="103"/>
    </location>
</feature>
<evidence type="ECO:0000313" key="2">
    <source>
        <dbReference type="EMBL" id="MFC4107466.1"/>
    </source>
</evidence>
<comment type="caution">
    <text evidence="2">The sequence shown here is derived from an EMBL/GenBank/DDBJ whole genome shotgun (WGS) entry which is preliminary data.</text>
</comment>
<dbReference type="RefSeq" id="WP_377546408.1">
    <property type="nucleotide sequence ID" value="NZ_JBHSBN010000010.1"/>
</dbReference>
<name>A0ABV8KMX3_9ACTN</name>
<gene>
    <name evidence="2" type="ORF">ACFOX0_16235</name>
</gene>